<organism evidence="1">
    <name type="scientific">Timema monikensis</name>
    <dbReference type="NCBI Taxonomy" id="170555"/>
    <lineage>
        <taxon>Eukaryota</taxon>
        <taxon>Metazoa</taxon>
        <taxon>Ecdysozoa</taxon>
        <taxon>Arthropoda</taxon>
        <taxon>Hexapoda</taxon>
        <taxon>Insecta</taxon>
        <taxon>Pterygota</taxon>
        <taxon>Neoptera</taxon>
        <taxon>Polyneoptera</taxon>
        <taxon>Phasmatodea</taxon>
        <taxon>Timematodea</taxon>
        <taxon>Timematoidea</taxon>
        <taxon>Timematidae</taxon>
        <taxon>Timema</taxon>
    </lineage>
</organism>
<sequence length="189" mass="20829">MRAMLGSLPHTARVLFPLSPYPLPPCLSTNATLLNQPVLPPRQVEPWTVVVRCGWSKLQKQVEGKEDNSKHSSTIFVSGKTDDFSSAMASSSFGGGNRNPLLCVWLFLLLAWTCVGIEARTSSESKRSTTQAELGATDYPDYQTGVRYDEYPVDYLGILGEVFVYQFCTSVGMDIIADLINSLFSKAIH</sequence>
<accession>A0A7R9EC98</accession>
<name>A0A7R9EC98_9NEOP</name>
<evidence type="ECO:0000313" key="1">
    <source>
        <dbReference type="EMBL" id="CAD7430321.1"/>
    </source>
</evidence>
<protein>
    <submittedName>
        <fullName evidence="1">Uncharacterized protein</fullName>
    </submittedName>
</protein>
<reference evidence="1" key="1">
    <citation type="submission" date="2020-11" db="EMBL/GenBank/DDBJ databases">
        <authorList>
            <person name="Tran Van P."/>
        </authorList>
    </citation>
    <scope>NUCLEOTIDE SEQUENCE</scope>
</reference>
<gene>
    <name evidence="1" type="ORF">TMSB3V08_LOCUS7080</name>
</gene>
<dbReference type="AlphaFoldDB" id="A0A7R9EC98"/>
<dbReference type="EMBL" id="OB794449">
    <property type="protein sequence ID" value="CAD7430321.1"/>
    <property type="molecule type" value="Genomic_DNA"/>
</dbReference>
<proteinExistence type="predicted"/>